<name>A0A8S5MWN7_9CAUD</name>
<reference evidence="1" key="1">
    <citation type="journal article" date="2021" name="Proc. Natl. Acad. Sci. U.S.A.">
        <title>A Catalog of Tens of Thousands of Viruses from Human Metagenomes Reveals Hidden Associations with Chronic Diseases.</title>
        <authorList>
            <person name="Tisza M.J."/>
            <person name="Buck C.B."/>
        </authorList>
    </citation>
    <scope>NUCLEOTIDE SEQUENCE</scope>
    <source>
        <strain evidence="1">Ct3wi9</strain>
    </source>
</reference>
<dbReference type="InterPro" id="IPR057119">
    <property type="entry name" value="Phage_TTP_14"/>
</dbReference>
<protein>
    <submittedName>
        <fullName evidence="1">Virion structural protein</fullName>
    </submittedName>
</protein>
<dbReference type="Pfam" id="PF23806">
    <property type="entry name" value="Phage_TTP_14"/>
    <property type="match status" value="1"/>
</dbReference>
<organism evidence="1">
    <name type="scientific">Myoviridae sp. ct3wi9</name>
    <dbReference type="NCBI Taxonomy" id="2826610"/>
    <lineage>
        <taxon>Viruses</taxon>
        <taxon>Duplodnaviria</taxon>
        <taxon>Heunggongvirae</taxon>
        <taxon>Uroviricota</taxon>
        <taxon>Caudoviricetes</taxon>
    </lineage>
</organism>
<dbReference type="EMBL" id="BK015006">
    <property type="protein sequence ID" value="DAD86620.1"/>
    <property type="molecule type" value="Genomic_DNA"/>
</dbReference>
<proteinExistence type="predicted"/>
<evidence type="ECO:0000313" key="1">
    <source>
        <dbReference type="EMBL" id="DAD86620.1"/>
    </source>
</evidence>
<accession>A0A8S5MWN7</accession>
<sequence>MPSGTLRNGRVLIAKDSVLKNKVGLANGVSDVVARLDVDGQNGLSTDFRVLNANTPYTRNNVLCFVLEVPLFFKYIGNDNGKSMVRAFKALMENKSKKISGLDSSIKAEYVQTNVGANEVFDVFSRTTREKSEPTHTWDDVIGRGISLFFETWIVMGMGDPITQIPGVVTTQKYITETNNRKSAAFNAYSLMPENIAATCIYIEPDPTCTYAVNAWLCTNMMPDNAGDRVGEMDKTSGRETVEVTVKFTCIQEINSGTKVLANNILQSLEIRGMASVDRRAYLGDTYEDIVKAGEIKVYDDLASADSTGIMQQNYKMARTEHTTKMKANFATDKAQQERSTTMGVAAG</sequence>